<accession>A0A2K8Z2Q4</accession>
<feature type="signal peptide" evidence="1">
    <location>
        <begin position="1"/>
        <end position="15"/>
    </location>
</feature>
<keyword evidence="1" id="KW-0732">Signal</keyword>
<dbReference type="Proteomes" id="UP000232883">
    <property type="component" value="Chromosome"/>
</dbReference>
<proteinExistence type="predicted"/>
<protein>
    <recommendedName>
        <fullName evidence="4">Lipoprotein</fullName>
    </recommendedName>
</protein>
<keyword evidence="3" id="KW-1185">Reference proteome</keyword>
<dbReference type="KEGG" id="spir:CWM47_21405"/>
<evidence type="ECO:0000256" key="1">
    <source>
        <dbReference type="SAM" id="SignalP"/>
    </source>
</evidence>
<organism evidence="2 3">
    <name type="scientific">Spirosoma pollinicola</name>
    <dbReference type="NCBI Taxonomy" id="2057025"/>
    <lineage>
        <taxon>Bacteria</taxon>
        <taxon>Pseudomonadati</taxon>
        <taxon>Bacteroidota</taxon>
        <taxon>Cytophagia</taxon>
        <taxon>Cytophagales</taxon>
        <taxon>Cytophagaceae</taxon>
        <taxon>Spirosoma</taxon>
    </lineage>
</organism>
<dbReference type="AlphaFoldDB" id="A0A2K8Z2Q4"/>
<evidence type="ECO:0000313" key="3">
    <source>
        <dbReference type="Proteomes" id="UP000232883"/>
    </source>
</evidence>
<evidence type="ECO:0000313" key="2">
    <source>
        <dbReference type="EMBL" id="AUD04166.1"/>
    </source>
</evidence>
<sequence length="110" mass="12204">MLSRKTLLLSMLLWAALTGCKKNELDPVTSSQPGEVAAVITKIDLSSLGDCTCCTPYQIQIDKDTFQADQLPGSFETLTTTVWLKYEYLQLSGTCNQVQNRIGITSIRNR</sequence>
<dbReference type="EMBL" id="CP025096">
    <property type="protein sequence ID" value="AUD04166.1"/>
    <property type="molecule type" value="Genomic_DNA"/>
</dbReference>
<feature type="chain" id="PRO_5014707346" description="Lipoprotein" evidence="1">
    <location>
        <begin position="16"/>
        <end position="110"/>
    </location>
</feature>
<dbReference type="PROSITE" id="PS51257">
    <property type="entry name" value="PROKAR_LIPOPROTEIN"/>
    <property type="match status" value="1"/>
</dbReference>
<evidence type="ECO:0008006" key="4">
    <source>
        <dbReference type="Google" id="ProtNLM"/>
    </source>
</evidence>
<name>A0A2K8Z2Q4_9BACT</name>
<gene>
    <name evidence="2" type="ORF">CWM47_21405</name>
</gene>
<reference evidence="2 3" key="1">
    <citation type="submission" date="2017-11" db="EMBL/GenBank/DDBJ databases">
        <title>Taxonomic description and genome sequences of Spirosoma HA7 sp. nov., isolated from pollen microhabitat of Corylus avellana.</title>
        <authorList>
            <person name="Ambika Manirajan B."/>
            <person name="Suarez C."/>
            <person name="Ratering S."/>
            <person name="Geissler-Plaum R."/>
            <person name="Cardinale M."/>
            <person name="Sylvia S."/>
        </authorList>
    </citation>
    <scope>NUCLEOTIDE SEQUENCE [LARGE SCALE GENOMIC DNA]</scope>
    <source>
        <strain evidence="2 3">HA7</strain>
    </source>
</reference>